<organism evidence="2 3">
    <name type="scientific">Saxophila tyrrhenica</name>
    <dbReference type="NCBI Taxonomy" id="1690608"/>
    <lineage>
        <taxon>Eukaryota</taxon>
        <taxon>Fungi</taxon>
        <taxon>Dikarya</taxon>
        <taxon>Ascomycota</taxon>
        <taxon>Pezizomycotina</taxon>
        <taxon>Dothideomycetes</taxon>
        <taxon>Dothideomycetidae</taxon>
        <taxon>Mycosphaerellales</taxon>
        <taxon>Extremaceae</taxon>
        <taxon>Saxophila</taxon>
    </lineage>
</organism>
<feature type="compositionally biased region" description="Low complexity" evidence="1">
    <location>
        <begin position="380"/>
        <end position="389"/>
    </location>
</feature>
<proteinExistence type="predicted"/>
<feature type="compositionally biased region" description="Basic and acidic residues" evidence="1">
    <location>
        <begin position="702"/>
        <end position="711"/>
    </location>
</feature>
<sequence length="722" mass="77935">MSSAMALESGLTRIVADQVALARATTNTQKMKAAMKNQWDIRKKLKASNENDLAFEMVIRAQIDEVFLVLAHLGEAILPLGVFNKDYYLQTLGDVQAAIANCGHELLPVAWGELDAELQYVCTAGLAICACYAPMPLYRGFGACVLSDYDWACPDIAHLEEKAKKKALWTVYGIKQRVDPQATRSVFLAFDQAIQMLQVKPMAFLTKRPAISSIAEHQPHFGAKPKKEVREKLDLLEDWVKQLERRGHPAPKASRLTSWGIPFATWTSPYSCHIMKAAKDCETLAYHQMDPGRLLHAFVCRASASLDEGQVLVLLPGSPAESLLSWLEGLPGMSHKIVRWEDLDTMYFESKIPKSLRKRIGQYPLPTQYAVRNTQASTRLSLPMSSSRSPLEHPNTVSPPPYSMQVRPQRSQIQLPVAELGLADPSELPTSPEGPAPSLPPRPDSTRSAPPATTAAPNGLGVSAGTKSIHTLRRKPPASATAPTPVVATAAVAVGTPAVKNAPAQELDSVPKPAEMPVDAATAPSVEMPALTAVELPTDYHIDAPAPLRPSKSYQSMRNSSVPSVNIVAPTVTEEPKSVANTLQPPQSPYVNPQPQPAGTKNDSHGSPLSPEASSQDTGSSDHYLALLTKVASGEISPQALSEMLSKGNGAAGQSKAQATNEYTAQPPTSTTTPERSLPYPLKEEERSLPYPLSPTDGPAFRNEDETRAEAEIPAALRPGNS</sequence>
<feature type="region of interest" description="Disordered" evidence="1">
    <location>
        <begin position="642"/>
        <end position="722"/>
    </location>
</feature>
<feature type="region of interest" description="Disordered" evidence="1">
    <location>
        <begin position="380"/>
        <end position="410"/>
    </location>
</feature>
<keyword evidence="3" id="KW-1185">Reference proteome</keyword>
<dbReference type="GeneID" id="89922323"/>
<protein>
    <submittedName>
        <fullName evidence="2">Uncharacterized protein</fullName>
    </submittedName>
</protein>
<feature type="region of interest" description="Disordered" evidence="1">
    <location>
        <begin position="573"/>
        <end position="622"/>
    </location>
</feature>
<evidence type="ECO:0000313" key="2">
    <source>
        <dbReference type="EMBL" id="KAK5175834.1"/>
    </source>
</evidence>
<dbReference type="RefSeq" id="XP_064664472.1">
    <property type="nucleotide sequence ID" value="XM_064798238.1"/>
</dbReference>
<name>A0AAV9PP49_9PEZI</name>
<dbReference type="EMBL" id="JAVRRT010000001">
    <property type="protein sequence ID" value="KAK5175834.1"/>
    <property type="molecule type" value="Genomic_DNA"/>
</dbReference>
<feature type="compositionally biased region" description="Polar residues" evidence="1">
    <location>
        <begin position="655"/>
        <end position="675"/>
    </location>
</feature>
<feature type="compositionally biased region" description="Pro residues" evidence="1">
    <location>
        <begin position="586"/>
        <end position="596"/>
    </location>
</feature>
<dbReference type="AlphaFoldDB" id="A0AAV9PP49"/>
<accession>A0AAV9PP49</accession>
<feature type="compositionally biased region" description="Pro residues" evidence="1">
    <location>
        <begin position="432"/>
        <end position="443"/>
    </location>
</feature>
<feature type="region of interest" description="Disordered" evidence="1">
    <location>
        <begin position="423"/>
        <end position="464"/>
    </location>
</feature>
<comment type="caution">
    <text evidence="2">The sequence shown here is derived from an EMBL/GenBank/DDBJ whole genome shotgun (WGS) entry which is preliminary data.</text>
</comment>
<feature type="compositionally biased region" description="Polar residues" evidence="1">
    <location>
        <begin position="597"/>
        <end position="621"/>
    </location>
</feature>
<gene>
    <name evidence="2" type="ORF">LTR77_000974</name>
</gene>
<reference evidence="2 3" key="1">
    <citation type="submission" date="2023-08" db="EMBL/GenBank/DDBJ databases">
        <title>Black Yeasts Isolated from many extreme environments.</title>
        <authorList>
            <person name="Coleine C."/>
            <person name="Stajich J.E."/>
            <person name="Selbmann L."/>
        </authorList>
    </citation>
    <scope>NUCLEOTIDE SEQUENCE [LARGE SCALE GENOMIC DNA]</scope>
    <source>
        <strain evidence="2 3">CCFEE 5935</strain>
    </source>
</reference>
<evidence type="ECO:0000256" key="1">
    <source>
        <dbReference type="SAM" id="MobiDB-lite"/>
    </source>
</evidence>
<dbReference type="Proteomes" id="UP001337655">
    <property type="component" value="Unassembled WGS sequence"/>
</dbReference>
<evidence type="ECO:0000313" key="3">
    <source>
        <dbReference type="Proteomes" id="UP001337655"/>
    </source>
</evidence>